<evidence type="ECO:0000259" key="1">
    <source>
        <dbReference type="Pfam" id="PF09361"/>
    </source>
</evidence>
<proteinExistence type="predicted"/>
<dbReference type="Proteomes" id="UP001595453">
    <property type="component" value="Unassembled WGS sequence"/>
</dbReference>
<feature type="domain" description="Phasin" evidence="1">
    <location>
        <begin position="8"/>
        <end position="103"/>
    </location>
</feature>
<accession>A0ABV7CLK1</accession>
<dbReference type="Pfam" id="PF09361">
    <property type="entry name" value="Phasin_2"/>
    <property type="match status" value="1"/>
</dbReference>
<keyword evidence="3" id="KW-1185">Reference proteome</keyword>
<evidence type="ECO:0000313" key="3">
    <source>
        <dbReference type="Proteomes" id="UP001595453"/>
    </source>
</evidence>
<comment type="caution">
    <text evidence="2">The sequence shown here is derived from an EMBL/GenBank/DDBJ whole genome shotgun (WGS) entry which is preliminary data.</text>
</comment>
<gene>
    <name evidence="2" type="ORF">ACFOEE_12835</name>
</gene>
<evidence type="ECO:0000313" key="2">
    <source>
        <dbReference type="EMBL" id="MFC3033406.1"/>
    </source>
</evidence>
<name>A0ABV7CLK1_9GAMM</name>
<dbReference type="NCBIfam" id="TIGR02809">
    <property type="entry name" value="phasin_3"/>
    <property type="match status" value="1"/>
</dbReference>
<dbReference type="EMBL" id="JBHRSD010000022">
    <property type="protein sequence ID" value="MFC3033406.1"/>
    <property type="molecule type" value="Genomic_DNA"/>
</dbReference>
<protein>
    <submittedName>
        <fullName evidence="2">Phasin family protein</fullName>
    </submittedName>
</protein>
<dbReference type="RefSeq" id="WP_377124859.1">
    <property type="nucleotide sequence ID" value="NZ_JBHRSD010000022.1"/>
</dbReference>
<dbReference type="InterPro" id="IPR014176">
    <property type="entry name" value="Phasin_subfam-3"/>
</dbReference>
<dbReference type="InterPro" id="IPR018968">
    <property type="entry name" value="Phasin"/>
</dbReference>
<reference evidence="3" key="1">
    <citation type="journal article" date="2019" name="Int. J. Syst. Evol. Microbiol.">
        <title>The Global Catalogue of Microorganisms (GCM) 10K type strain sequencing project: providing services to taxonomists for standard genome sequencing and annotation.</title>
        <authorList>
            <consortium name="The Broad Institute Genomics Platform"/>
            <consortium name="The Broad Institute Genome Sequencing Center for Infectious Disease"/>
            <person name="Wu L."/>
            <person name="Ma J."/>
        </authorList>
    </citation>
    <scope>NUCLEOTIDE SEQUENCE [LARGE SCALE GENOMIC DNA]</scope>
    <source>
        <strain evidence="3">KCTC 42730</strain>
    </source>
</reference>
<sequence>MYNDLLKTFSAQSEKYFSPLVQFNQLVAKNIEQLAQIQLEAAQSYTKTSIEQLKTASEVKDVKSFIDFNVSQLSALNALSQQMIADGQKLTQLGQEFKDTLETINKDAMKAAQV</sequence>
<organism evidence="2 3">
    <name type="scientific">Pseudoalteromonas fenneropenaei</name>
    <dbReference type="NCBI Taxonomy" id="1737459"/>
    <lineage>
        <taxon>Bacteria</taxon>
        <taxon>Pseudomonadati</taxon>
        <taxon>Pseudomonadota</taxon>
        <taxon>Gammaproteobacteria</taxon>
        <taxon>Alteromonadales</taxon>
        <taxon>Pseudoalteromonadaceae</taxon>
        <taxon>Pseudoalteromonas</taxon>
    </lineage>
</organism>